<name>A0A225AB95_TALAT</name>
<dbReference type="AlphaFoldDB" id="A0A225AB95"/>
<gene>
    <name evidence="2" type="ORF">UA08_06532</name>
</gene>
<evidence type="ECO:0000256" key="1">
    <source>
        <dbReference type="SAM" id="MobiDB-lite"/>
    </source>
</evidence>
<evidence type="ECO:0000313" key="2">
    <source>
        <dbReference type="EMBL" id="OKL58222.1"/>
    </source>
</evidence>
<reference evidence="2 3" key="1">
    <citation type="submission" date="2015-06" db="EMBL/GenBank/DDBJ databases">
        <title>Talaromyces atroroseus IBT 11181 draft genome.</title>
        <authorList>
            <person name="Rasmussen K.B."/>
            <person name="Rasmussen S."/>
            <person name="Petersen B."/>
            <person name="Sicheritz-Ponten T."/>
            <person name="Mortensen U.H."/>
            <person name="Thrane U."/>
        </authorList>
    </citation>
    <scope>NUCLEOTIDE SEQUENCE [LARGE SCALE GENOMIC DNA]</scope>
    <source>
        <strain evidence="2 3">IBT 11181</strain>
    </source>
</reference>
<organism evidence="2 3">
    <name type="scientific">Talaromyces atroroseus</name>
    <dbReference type="NCBI Taxonomy" id="1441469"/>
    <lineage>
        <taxon>Eukaryota</taxon>
        <taxon>Fungi</taxon>
        <taxon>Dikarya</taxon>
        <taxon>Ascomycota</taxon>
        <taxon>Pezizomycotina</taxon>
        <taxon>Eurotiomycetes</taxon>
        <taxon>Eurotiomycetidae</taxon>
        <taxon>Eurotiales</taxon>
        <taxon>Trichocomaceae</taxon>
        <taxon>Talaromyces</taxon>
        <taxon>Talaromyces sect. Trachyspermi</taxon>
    </lineage>
</organism>
<accession>A0A225AB95</accession>
<proteinExistence type="predicted"/>
<feature type="region of interest" description="Disordered" evidence="1">
    <location>
        <begin position="180"/>
        <end position="199"/>
    </location>
</feature>
<dbReference type="GeneID" id="31006287"/>
<dbReference type="Proteomes" id="UP000214365">
    <property type="component" value="Unassembled WGS sequence"/>
</dbReference>
<evidence type="ECO:0000313" key="3">
    <source>
        <dbReference type="Proteomes" id="UP000214365"/>
    </source>
</evidence>
<comment type="caution">
    <text evidence="2">The sequence shown here is derived from an EMBL/GenBank/DDBJ whole genome shotgun (WGS) entry which is preliminary data.</text>
</comment>
<dbReference type="RefSeq" id="XP_020118343.1">
    <property type="nucleotide sequence ID" value="XM_020268819.1"/>
</dbReference>
<keyword evidence="3" id="KW-1185">Reference proteome</keyword>
<sequence length="238" mass="27299">MSSLVSNHHKINAQMLTQEIRRVLGLPPLPPNTTVDKVDWELCSDIEIWADKMREERESAEQQNNSLKRKRLPTPDSEDEDEDGIVVARPTHKKPRVAISTTSNSLSRDNTQEEPVADVPALGSFSRMSIDTDTLEDFPAGGARLSRIQRRDRERQNFIIWEDRIVEDSDGALANYGLSMTSWTPTQPGDEKENQPPEYDMAPDEFISEYDEYYYVVEEVHQHESRAVLSEIQIENQI</sequence>
<dbReference type="EMBL" id="LFMY01000010">
    <property type="protein sequence ID" value="OKL58222.1"/>
    <property type="molecule type" value="Genomic_DNA"/>
</dbReference>
<protein>
    <submittedName>
        <fullName evidence="2">Uncharacterized protein</fullName>
    </submittedName>
</protein>
<feature type="region of interest" description="Disordered" evidence="1">
    <location>
        <begin position="56"/>
        <end position="115"/>
    </location>
</feature>
<feature type="compositionally biased region" description="Polar residues" evidence="1">
    <location>
        <begin position="99"/>
        <end position="109"/>
    </location>
</feature>